<protein>
    <submittedName>
        <fullName evidence="2">Uncharacterized protein</fullName>
    </submittedName>
</protein>
<organism evidence="2 3">
    <name type="scientific">Triparma retinervis</name>
    <dbReference type="NCBI Taxonomy" id="2557542"/>
    <lineage>
        <taxon>Eukaryota</taxon>
        <taxon>Sar</taxon>
        <taxon>Stramenopiles</taxon>
        <taxon>Ochrophyta</taxon>
        <taxon>Bolidophyceae</taxon>
        <taxon>Parmales</taxon>
        <taxon>Triparmaceae</taxon>
        <taxon>Triparma</taxon>
    </lineage>
</organism>
<reference evidence="2" key="1">
    <citation type="submission" date="2022-07" db="EMBL/GenBank/DDBJ databases">
        <title>Genome analysis of Parmales, a sister group of diatoms, reveals the evolutionary specialization of diatoms from phago-mixotrophs to photoautotrophs.</title>
        <authorList>
            <person name="Ban H."/>
            <person name="Sato S."/>
            <person name="Yoshikawa S."/>
            <person name="Kazumasa Y."/>
            <person name="Nakamura Y."/>
            <person name="Ichinomiya M."/>
            <person name="Saitoh K."/>
            <person name="Sato N."/>
            <person name="Blanc-Mathieu R."/>
            <person name="Endo H."/>
            <person name="Kuwata A."/>
            <person name="Ogata H."/>
        </authorList>
    </citation>
    <scope>NUCLEOTIDE SEQUENCE</scope>
</reference>
<feature type="compositionally biased region" description="Basic and acidic residues" evidence="1">
    <location>
        <begin position="33"/>
        <end position="44"/>
    </location>
</feature>
<dbReference type="AlphaFoldDB" id="A0A9W7AV19"/>
<sequence length="256" mass="27972">MTKQTTTTGPDGTAGDSTSLVTPTKQAGDDNDDHGGEKMEEQASRAKSWRQIQNVQTERYEIQEGDLQAVTRRGGKRTNDTGEVGEKHDKNNPFDELMDSDTDSDDHKGGDTETSPATGYDTNEPRTGPKRPIAQLASVVAVLAEMNIKIQLSVWQELSEHARENPNHMVAGIMEAVGDNEDTPTLAPKHAELFNALARHCEQEATQGGGQGGGEEHDRKRGTPAHNADATSLMEVFKQLKGKRVRKIQAYKPNTK</sequence>
<feature type="non-terminal residue" evidence="2">
    <location>
        <position position="256"/>
    </location>
</feature>
<keyword evidence="3" id="KW-1185">Reference proteome</keyword>
<feature type="region of interest" description="Disordered" evidence="1">
    <location>
        <begin position="1"/>
        <end position="130"/>
    </location>
</feature>
<name>A0A9W7AV19_9STRA</name>
<comment type="caution">
    <text evidence="2">The sequence shown here is derived from an EMBL/GenBank/DDBJ whole genome shotgun (WGS) entry which is preliminary data.</text>
</comment>
<feature type="compositionally biased region" description="Basic and acidic residues" evidence="1">
    <location>
        <begin position="77"/>
        <end position="93"/>
    </location>
</feature>
<dbReference type="EMBL" id="BRXZ01001678">
    <property type="protein sequence ID" value="GMH76470.1"/>
    <property type="molecule type" value="Genomic_DNA"/>
</dbReference>
<gene>
    <name evidence="2" type="ORF">TrRE_jg1906</name>
</gene>
<evidence type="ECO:0000313" key="2">
    <source>
        <dbReference type="EMBL" id="GMH76470.1"/>
    </source>
</evidence>
<proteinExistence type="predicted"/>
<evidence type="ECO:0000256" key="1">
    <source>
        <dbReference type="SAM" id="MobiDB-lite"/>
    </source>
</evidence>
<feature type="region of interest" description="Disordered" evidence="1">
    <location>
        <begin position="203"/>
        <end position="232"/>
    </location>
</feature>
<feature type="compositionally biased region" description="Low complexity" evidence="1">
    <location>
        <begin position="1"/>
        <end position="19"/>
    </location>
</feature>
<dbReference type="Proteomes" id="UP001165082">
    <property type="component" value="Unassembled WGS sequence"/>
</dbReference>
<evidence type="ECO:0000313" key="3">
    <source>
        <dbReference type="Proteomes" id="UP001165082"/>
    </source>
</evidence>
<accession>A0A9W7AV19</accession>